<proteinExistence type="predicted"/>
<feature type="domain" description="Major facilitator superfamily (MFS) profile" evidence="7">
    <location>
        <begin position="42"/>
        <end position="183"/>
    </location>
</feature>
<accession>A0ABM1B2Q4</accession>
<keyword evidence="3 6" id="KW-0812">Transmembrane</keyword>
<name>A0ABM1B2Q4_LIMPO</name>
<dbReference type="InterPro" id="IPR050930">
    <property type="entry name" value="MFS_Vesicular_Transporter"/>
</dbReference>
<dbReference type="RefSeq" id="XP_022240602.1">
    <property type="nucleotide sequence ID" value="XM_022384894.1"/>
</dbReference>
<dbReference type="GeneID" id="106458616"/>
<keyword evidence="2" id="KW-0813">Transport</keyword>
<evidence type="ECO:0000256" key="2">
    <source>
        <dbReference type="ARBA" id="ARBA00022448"/>
    </source>
</evidence>
<evidence type="ECO:0000256" key="3">
    <source>
        <dbReference type="ARBA" id="ARBA00022692"/>
    </source>
</evidence>
<evidence type="ECO:0000256" key="1">
    <source>
        <dbReference type="ARBA" id="ARBA00004141"/>
    </source>
</evidence>
<evidence type="ECO:0000313" key="8">
    <source>
        <dbReference type="Proteomes" id="UP000694941"/>
    </source>
</evidence>
<keyword evidence="8" id="KW-1185">Reference proteome</keyword>
<dbReference type="Proteomes" id="UP000694941">
    <property type="component" value="Unplaced"/>
</dbReference>
<keyword evidence="4 6" id="KW-1133">Transmembrane helix</keyword>
<dbReference type="InterPro" id="IPR036259">
    <property type="entry name" value="MFS_trans_sf"/>
</dbReference>
<dbReference type="SUPFAM" id="SSF103473">
    <property type="entry name" value="MFS general substrate transporter"/>
    <property type="match status" value="1"/>
</dbReference>
<protein>
    <submittedName>
        <fullName evidence="9 10">MFS-type transporter SLC18B1-like</fullName>
    </submittedName>
</protein>
<keyword evidence="5 6" id="KW-0472">Membrane</keyword>
<sequence>MPAIGASREYSKISCEETSLLISIKDGKEVSKPKRNRRQWLVLIMLAFGNFCIASCVSLQAPFFPKEAEMKGATPTQYGLVFGVFQLTVFIISPVYGKLMALITPKFMLNAGILVVGVTSILFGVLDRSPDGTPFVALAFAVRIVEGLGSAAFTTSSFTIIAAEFPRNVATTFVSIQFFFVPL</sequence>
<evidence type="ECO:0000313" key="10">
    <source>
        <dbReference type="RefSeq" id="XP_022240602.1"/>
    </source>
</evidence>
<evidence type="ECO:0000259" key="7">
    <source>
        <dbReference type="PROSITE" id="PS50850"/>
    </source>
</evidence>
<dbReference type="PROSITE" id="PS50850">
    <property type="entry name" value="MFS"/>
    <property type="match status" value="1"/>
</dbReference>
<dbReference type="InterPro" id="IPR020846">
    <property type="entry name" value="MFS_dom"/>
</dbReference>
<gene>
    <name evidence="9 10" type="primary">LOC106458616</name>
</gene>
<comment type="subcellular location">
    <subcellularLocation>
        <location evidence="1">Membrane</location>
        <topology evidence="1">Multi-pass membrane protein</topology>
    </subcellularLocation>
</comment>
<dbReference type="PANTHER" id="PTHR23506">
    <property type="entry name" value="GH10249P"/>
    <property type="match status" value="1"/>
</dbReference>
<dbReference type="Gene3D" id="1.20.1250.20">
    <property type="entry name" value="MFS general substrate transporter like domains"/>
    <property type="match status" value="1"/>
</dbReference>
<evidence type="ECO:0000256" key="5">
    <source>
        <dbReference type="ARBA" id="ARBA00023136"/>
    </source>
</evidence>
<feature type="transmembrane region" description="Helical" evidence="6">
    <location>
        <begin position="76"/>
        <end position="95"/>
    </location>
</feature>
<organism evidence="8 9">
    <name type="scientific">Limulus polyphemus</name>
    <name type="common">Atlantic horseshoe crab</name>
    <dbReference type="NCBI Taxonomy" id="6850"/>
    <lineage>
        <taxon>Eukaryota</taxon>
        <taxon>Metazoa</taxon>
        <taxon>Ecdysozoa</taxon>
        <taxon>Arthropoda</taxon>
        <taxon>Chelicerata</taxon>
        <taxon>Merostomata</taxon>
        <taxon>Xiphosura</taxon>
        <taxon>Limulidae</taxon>
        <taxon>Limulus</taxon>
    </lineage>
</organism>
<evidence type="ECO:0000313" key="9">
    <source>
        <dbReference type="RefSeq" id="XP_013773594.2"/>
    </source>
</evidence>
<feature type="transmembrane region" description="Helical" evidence="6">
    <location>
        <begin position="107"/>
        <end position="126"/>
    </location>
</feature>
<reference evidence="9 10" key="1">
    <citation type="submission" date="2025-05" db="UniProtKB">
        <authorList>
            <consortium name="RefSeq"/>
        </authorList>
    </citation>
    <scope>IDENTIFICATION</scope>
    <source>
        <tissue evidence="9 10">Muscle</tissue>
    </source>
</reference>
<dbReference type="InterPro" id="IPR011701">
    <property type="entry name" value="MFS"/>
</dbReference>
<dbReference type="Pfam" id="PF07690">
    <property type="entry name" value="MFS_1"/>
    <property type="match status" value="1"/>
</dbReference>
<dbReference type="RefSeq" id="XP_013773594.2">
    <property type="nucleotide sequence ID" value="XM_013918140.2"/>
</dbReference>
<feature type="transmembrane region" description="Helical" evidence="6">
    <location>
        <begin position="40"/>
        <end position="64"/>
    </location>
</feature>
<dbReference type="PANTHER" id="PTHR23506:SF26">
    <property type="entry name" value="MFS-TYPE TRANSPORTER SLC18B1"/>
    <property type="match status" value="1"/>
</dbReference>
<evidence type="ECO:0000256" key="6">
    <source>
        <dbReference type="SAM" id="Phobius"/>
    </source>
</evidence>
<evidence type="ECO:0000256" key="4">
    <source>
        <dbReference type="ARBA" id="ARBA00022989"/>
    </source>
</evidence>